<organism evidence="13 14">
    <name type="scientific">Variovorax terrae</name>
    <dbReference type="NCBI Taxonomy" id="2923278"/>
    <lineage>
        <taxon>Bacteria</taxon>
        <taxon>Pseudomonadati</taxon>
        <taxon>Pseudomonadota</taxon>
        <taxon>Betaproteobacteria</taxon>
        <taxon>Burkholderiales</taxon>
        <taxon>Comamonadaceae</taxon>
        <taxon>Variovorax</taxon>
    </lineage>
</organism>
<dbReference type="GO" id="GO:0004674">
    <property type="term" value="F:protein serine/threonine kinase activity"/>
    <property type="evidence" value="ECO:0007669"/>
    <property type="project" value="UniProtKB-KW"/>
</dbReference>
<protein>
    <recommendedName>
        <fullName evidence="2">non-specific serine/threonine protein kinase</fullName>
        <ecNumber evidence="2">2.7.11.1</ecNumber>
    </recommendedName>
</protein>
<dbReference type="InterPro" id="IPR011009">
    <property type="entry name" value="Kinase-like_dom_sf"/>
</dbReference>
<dbReference type="Gene3D" id="1.10.510.10">
    <property type="entry name" value="Transferase(Phosphotransferase) domain 1"/>
    <property type="match status" value="1"/>
</dbReference>
<keyword evidence="8" id="KW-0597">Phosphoprotein</keyword>
<dbReference type="CDD" id="cd14014">
    <property type="entry name" value="STKc_PknB_like"/>
    <property type="match status" value="1"/>
</dbReference>
<dbReference type="Proteomes" id="UP001139447">
    <property type="component" value="Unassembled WGS sequence"/>
</dbReference>
<dbReference type="SUPFAM" id="SSF55073">
    <property type="entry name" value="Nucleotide cyclase"/>
    <property type="match status" value="1"/>
</dbReference>
<accession>A0A9X1VXG4</accession>
<dbReference type="GO" id="GO:0000160">
    <property type="term" value="P:phosphorelay signal transduction system"/>
    <property type="evidence" value="ECO:0007669"/>
    <property type="project" value="InterPro"/>
</dbReference>
<dbReference type="PROSITE" id="PS50011">
    <property type="entry name" value="PROTEIN_KINASE_DOM"/>
    <property type="match status" value="1"/>
</dbReference>
<evidence type="ECO:0000313" key="13">
    <source>
        <dbReference type="EMBL" id="MCJ0763844.1"/>
    </source>
</evidence>
<dbReference type="SMART" id="SM00044">
    <property type="entry name" value="CYCc"/>
    <property type="match status" value="1"/>
</dbReference>
<dbReference type="RefSeq" id="WP_243306420.1">
    <property type="nucleotide sequence ID" value="NZ_JALGBI010000001.1"/>
</dbReference>
<dbReference type="SUPFAM" id="SSF52172">
    <property type="entry name" value="CheY-like"/>
    <property type="match status" value="1"/>
</dbReference>
<dbReference type="PROSITE" id="PS00108">
    <property type="entry name" value="PROTEIN_KINASE_ST"/>
    <property type="match status" value="1"/>
</dbReference>
<comment type="caution">
    <text evidence="13">The sequence shown here is derived from an EMBL/GenBank/DDBJ whole genome shotgun (WGS) entry which is preliminary data.</text>
</comment>
<dbReference type="Pfam" id="PF00069">
    <property type="entry name" value="Pkinase"/>
    <property type="match status" value="1"/>
</dbReference>
<dbReference type="PROSITE" id="PS00107">
    <property type="entry name" value="PROTEIN_KINASE_ATP"/>
    <property type="match status" value="1"/>
</dbReference>
<dbReference type="GO" id="GO:0016020">
    <property type="term" value="C:membrane"/>
    <property type="evidence" value="ECO:0007669"/>
    <property type="project" value="UniProtKB-SubCell"/>
</dbReference>
<dbReference type="Pfam" id="PF00211">
    <property type="entry name" value="Guanylate_cyc"/>
    <property type="match status" value="1"/>
</dbReference>
<dbReference type="CDD" id="cd07302">
    <property type="entry name" value="CHD"/>
    <property type="match status" value="1"/>
</dbReference>
<dbReference type="InterPro" id="IPR001054">
    <property type="entry name" value="A/G_cyclase"/>
</dbReference>
<evidence type="ECO:0000256" key="8">
    <source>
        <dbReference type="PROSITE-ProRule" id="PRU00169"/>
    </source>
</evidence>
<dbReference type="InterPro" id="IPR001789">
    <property type="entry name" value="Sig_transdc_resp-reg_receiver"/>
</dbReference>
<keyword evidence="14" id="KW-1185">Reference proteome</keyword>
<dbReference type="Pfam" id="PF00072">
    <property type="entry name" value="Response_reg"/>
    <property type="match status" value="1"/>
</dbReference>
<evidence type="ECO:0000256" key="2">
    <source>
        <dbReference type="ARBA" id="ARBA00012513"/>
    </source>
</evidence>
<dbReference type="EMBL" id="JALGBI010000001">
    <property type="protein sequence ID" value="MCJ0763844.1"/>
    <property type="molecule type" value="Genomic_DNA"/>
</dbReference>
<dbReference type="InterPro" id="IPR011006">
    <property type="entry name" value="CheY-like_superfamily"/>
</dbReference>
<dbReference type="EC" id="2.7.11.1" evidence="2"/>
<evidence type="ECO:0000256" key="6">
    <source>
        <dbReference type="ARBA" id="ARBA00022777"/>
    </source>
</evidence>
<comment type="subcellular location">
    <subcellularLocation>
        <location evidence="1">Membrane</location>
        <topology evidence="1">Single-pass membrane protein</topology>
    </subcellularLocation>
</comment>
<feature type="domain" description="Protein kinase" evidence="10">
    <location>
        <begin position="450"/>
        <end position="705"/>
    </location>
</feature>
<keyword evidence="6 13" id="KW-0418">Kinase</keyword>
<keyword evidence="4" id="KW-0808">Transferase</keyword>
<reference evidence="13" key="1">
    <citation type="submission" date="2022-03" db="EMBL/GenBank/DDBJ databases">
        <authorList>
            <person name="Woo C.Y."/>
        </authorList>
    </citation>
    <scope>NUCLEOTIDE SEQUENCE</scope>
    <source>
        <strain evidence="13">CYS-02</strain>
    </source>
</reference>
<feature type="domain" description="Guanylate cyclase" evidence="12">
    <location>
        <begin position="172"/>
        <end position="310"/>
    </location>
</feature>
<evidence type="ECO:0000256" key="4">
    <source>
        <dbReference type="ARBA" id="ARBA00022679"/>
    </source>
</evidence>
<feature type="binding site" evidence="9">
    <location>
        <position position="479"/>
    </location>
    <ligand>
        <name>ATP</name>
        <dbReference type="ChEBI" id="CHEBI:30616"/>
    </ligand>
</feature>
<gene>
    <name evidence="13" type="ORF">MMF98_11570</name>
</gene>
<dbReference type="AlphaFoldDB" id="A0A9X1VXG4"/>
<evidence type="ECO:0000256" key="5">
    <source>
        <dbReference type="ARBA" id="ARBA00022741"/>
    </source>
</evidence>
<evidence type="ECO:0000259" key="11">
    <source>
        <dbReference type="PROSITE" id="PS50110"/>
    </source>
</evidence>
<keyword evidence="5 9" id="KW-0547">Nucleotide-binding</keyword>
<dbReference type="Gene3D" id="3.30.200.20">
    <property type="entry name" value="Phosphorylase Kinase, domain 1"/>
    <property type="match status" value="1"/>
</dbReference>
<dbReference type="Gene3D" id="3.40.50.2300">
    <property type="match status" value="1"/>
</dbReference>
<proteinExistence type="predicted"/>
<dbReference type="InterPro" id="IPR000719">
    <property type="entry name" value="Prot_kinase_dom"/>
</dbReference>
<dbReference type="InterPro" id="IPR008271">
    <property type="entry name" value="Ser/Thr_kinase_AS"/>
</dbReference>
<dbReference type="PANTHER" id="PTHR43289">
    <property type="entry name" value="MITOGEN-ACTIVATED PROTEIN KINASE KINASE KINASE 20-RELATED"/>
    <property type="match status" value="1"/>
</dbReference>
<evidence type="ECO:0000256" key="3">
    <source>
        <dbReference type="ARBA" id="ARBA00022527"/>
    </source>
</evidence>
<dbReference type="FunFam" id="1.10.510.10:FF:000021">
    <property type="entry name" value="Serine/threonine protein kinase"/>
    <property type="match status" value="1"/>
</dbReference>
<dbReference type="SMART" id="SM00220">
    <property type="entry name" value="S_TKc"/>
    <property type="match status" value="1"/>
</dbReference>
<dbReference type="InterPro" id="IPR017441">
    <property type="entry name" value="Protein_kinase_ATP_BS"/>
</dbReference>
<evidence type="ECO:0000259" key="10">
    <source>
        <dbReference type="PROSITE" id="PS50011"/>
    </source>
</evidence>
<dbReference type="GO" id="GO:0005524">
    <property type="term" value="F:ATP binding"/>
    <property type="evidence" value="ECO:0007669"/>
    <property type="project" value="UniProtKB-UniRule"/>
</dbReference>
<evidence type="ECO:0000313" key="14">
    <source>
        <dbReference type="Proteomes" id="UP001139447"/>
    </source>
</evidence>
<dbReference type="SMART" id="SM00448">
    <property type="entry name" value="REC"/>
    <property type="match status" value="1"/>
</dbReference>
<evidence type="ECO:0000256" key="7">
    <source>
        <dbReference type="ARBA" id="ARBA00022840"/>
    </source>
</evidence>
<feature type="modified residue" description="4-aspartylphosphate" evidence="8">
    <location>
        <position position="52"/>
    </location>
</feature>
<dbReference type="Gene3D" id="3.30.70.1230">
    <property type="entry name" value="Nucleotide cyclase"/>
    <property type="match status" value="1"/>
</dbReference>
<dbReference type="SUPFAM" id="SSF56112">
    <property type="entry name" value="Protein kinase-like (PK-like)"/>
    <property type="match status" value="1"/>
</dbReference>
<evidence type="ECO:0000256" key="9">
    <source>
        <dbReference type="PROSITE-ProRule" id="PRU10141"/>
    </source>
</evidence>
<feature type="domain" description="Response regulatory" evidence="11">
    <location>
        <begin position="3"/>
        <end position="119"/>
    </location>
</feature>
<dbReference type="InterPro" id="IPR029787">
    <property type="entry name" value="Nucleotide_cyclase"/>
</dbReference>
<keyword evidence="3" id="KW-0723">Serine/threonine-protein kinase</keyword>
<name>A0A9X1VXG4_9BURK</name>
<dbReference type="GO" id="GO:0004016">
    <property type="term" value="F:adenylate cyclase activity"/>
    <property type="evidence" value="ECO:0007669"/>
    <property type="project" value="UniProtKB-ARBA"/>
</dbReference>
<dbReference type="GO" id="GO:0009190">
    <property type="term" value="P:cyclic nucleotide biosynthetic process"/>
    <property type="evidence" value="ECO:0007669"/>
    <property type="project" value="InterPro"/>
</dbReference>
<sequence>MLTVLIVDDDEGVRNQAMRYLASPEIRLASASNGRLALEQAALVCPDIVICDVDMPELNGFDVLEALKADERLASAQVMMLTAQGSRNSMRLGMSLGADDYLTKPFTREELVEAVNGLIRRRGRLEVIKDTAARSGESSLRNRFAGSISGDEVALVPDVTPAPADQVLADAAVLVADIRGFTSIAEKLPSPDVARLLSTYLERASVPILAHGGQHLKLMGNGVMAVFPVDVRQPGSPSHRALEAATEMAEMAQGMADWVASTFQDARLPPFKVGIGVHCGDVALSYAGRAQGGAEATLAGEAVQIASRLENAGQALGWRIATSGAVVRAVGADARVGAASTLALRGSAAPIEVREVLGLSAPAKSGAEATLGPDGASATAFEHTLALGRQAGGGGSAGPDGGVAARLQREVREHADQAARAVKEALHDKLAELRRSEFPADAPPLRLEGYRVLRRLGVGGMSTVYLARREAHDDLVVLKVLGLDPQAEEPTGRFMRECSLLSAISHPHVVRIFNRGFSDDMAYIVMEYFENGDLRSQMKGALAPAQAVRILIQVADALAAIHRLGIVHRDLKPENLMVRANGDVVLADFGVAKQAGAAAASQPELTVKGELLGSPSYMSPEQISGEAVTPRSDLYSLGVLLYELVAGERPYNGKSLMELLSTHFKAPLPTLPAQAAALQPILDRLMAKKPAARYPSAEPLLDDLRAVARSLQPQGGDTAGGP</sequence>
<dbReference type="PROSITE" id="PS50110">
    <property type="entry name" value="RESPONSE_REGULATORY"/>
    <property type="match status" value="1"/>
</dbReference>
<dbReference type="PROSITE" id="PS50125">
    <property type="entry name" value="GUANYLATE_CYCLASE_2"/>
    <property type="match status" value="1"/>
</dbReference>
<evidence type="ECO:0000259" key="12">
    <source>
        <dbReference type="PROSITE" id="PS50125"/>
    </source>
</evidence>
<evidence type="ECO:0000256" key="1">
    <source>
        <dbReference type="ARBA" id="ARBA00004167"/>
    </source>
</evidence>
<dbReference type="PANTHER" id="PTHR43289:SF6">
    <property type="entry name" value="SERINE_THREONINE-PROTEIN KINASE NEKL-3"/>
    <property type="match status" value="1"/>
</dbReference>
<keyword evidence="7 9" id="KW-0067">ATP-binding</keyword>